<name>A0ACB8U313_9APHY</name>
<comment type="caution">
    <text evidence="1">The sequence shown here is derived from an EMBL/GenBank/DDBJ whole genome shotgun (WGS) entry which is preliminary data.</text>
</comment>
<organism evidence="1 2">
    <name type="scientific">Irpex rosettiformis</name>
    <dbReference type="NCBI Taxonomy" id="378272"/>
    <lineage>
        <taxon>Eukaryota</taxon>
        <taxon>Fungi</taxon>
        <taxon>Dikarya</taxon>
        <taxon>Basidiomycota</taxon>
        <taxon>Agaricomycotina</taxon>
        <taxon>Agaricomycetes</taxon>
        <taxon>Polyporales</taxon>
        <taxon>Irpicaceae</taxon>
        <taxon>Irpex</taxon>
    </lineage>
</organism>
<keyword evidence="2" id="KW-1185">Reference proteome</keyword>
<dbReference type="EMBL" id="MU274912">
    <property type="protein sequence ID" value="KAI0088762.1"/>
    <property type="molecule type" value="Genomic_DNA"/>
</dbReference>
<sequence>MILSRQVLYVCYMHIILINLQRCEHFSFWRQVMIMVSQVIVGAVQLLRVYALYGRSKKIIWLILSIAAVLLGFSIWAVTGQSSEISLQEGCQFASSRLTAIHIVTAWEALFTFDLMIFCLTIARTYKTRIHYYGVGRKMDLVTLMVRDGAMYFGVMVLVQGANVVTYYAASPVLRGILSTLASDVSVTMMSRLMLNLHRIATGTDQTDVFGTTLDPTSAYTTHNGSTQFTTGESSYSISFGSGSRSRRTSERTGGEPYGHMRMPVVRVRGGGRDVGLGSSDLSTEGEVSLEMKDFTGVGRSFGSA</sequence>
<accession>A0ACB8U313</accession>
<protein>
    <submittedName>
        <fullName evidence="1">Uncharacterized protein</fullName>
    </submittedName>
</protein>
<proteinExistence type="predicted"/>
<gene>
    <name evidence="1" type="ORF">BDY19DRAFT_144887</name>
</gene>
<dbReference type="Proteomes" id="UP001055072">
    <property type="component" value="Unassembled WGS sequence"/>
</dbReference>
<evidence type="ECO:0000313" key="1">
    <source>
        <dbReference type="EMBL" id="KAI0088762.1"/>
    </source>
</evidence>
<evidence type="ECO:0000313" key="2">
    <source>
        <dbReference type="Proteomes" id="UP001055072"/>
    </source>
</evidence>
<reference evidence="1" key="1">
    <citation type="journal article" date="2021" name="Environ. Microbiol.">
        <title>Gene family expansions and transcriptome signatures uncover fungal adaptations to wood decay.</title>
        <authorList>
            <person name="Hage H."/>
            <person name="Miyauchi S."/>
            <person name="Viragh M."/>
            <person name="Drula E."/>
            <person name="Min B."/>
            <person name="Chaduli D."/>
            <person name="Navarro D."/>
            <person name="Favel A."/>
            <person name="Norest M."/>
            <person name="Lesage-Meessen L."/>
            <person name="Balint B."/>
            <person name="Merenyi Z."/>
            <person name="de Eugenio L."/>
            <person name="Morin E."/>
            <person name="Martinez A.T."/>
            <person name="Baldrian P."/>
            <person name="Stursova M."/>
            <person name="Martinez M.J."/>
            <person name="Novotny C."/>
            <person name="Magnuson J.K."/>
            <person name="Spatafora J.W."/>
            <person name="Maurice S."/>
            <person name="Pangilinan J."/>
            <person name="Andreopoulos W."/>
            <person name="LaButti K."/>
            <person name="Hundley H."/>
            <person name="Na H."/>
            <person name="Kuo A."/>
            <person name="Barry K."/>
            <person name="Lipzen A."/>
            <person name="Henrissat B."/>
            <person name="Riley R."/>
            <person name="Ahrendt S."/>
            <person name="Nagy L.G."/>
            <person name="Grigoriev I.V."/>
            <person name="Martin F."/>
            <person name="Rosso M.N."/>
        </authorList>
    </citation>
    <scope>NUCLEOTIDE SEQUENCE</scope>
    <source>
        <strain evidence="1">CBS 384.51</strain>
    </source>
</reference>